<keyword evidence="3" id="KW-1185">Reference proteome</keyword>
<evidence type="ECO:0000313" key="2">
    <source>
        <dbReference type="EMBL" id="GAA4029582.1"/>
    </source>
</evidence>
<dbReference type="RefSeq" id="WP_344764321.1">
    <property type="nucleotide sequence ID" value="NZ_BAAAZE010000012.1"/>
</dbReference>
<reference evidence="3" key="1">
    <citation type="journal article" date="2019" name="Int. J. Syst. Evol. Microbiol.">
        <title>The Global Catalogue of Microorganisms (GCM) 10K type strain sequencing project: providing services to taxonomists for standard genome sequencing and annotation.</title>
        <authorList>
            <consortium name="The Broad Institute Genomics Platform"/>
            <consortium name="The Broad Institute Genome Sequencing Center for Infectious Disease"/>
            <person name="Wu L."/>
            <person name="Ma J."/>
        </authorList>
    </citation>
    <scope>NUCLEOTIDE SEQUENCE [LARGE SCALE GENOMIC DNA]</scope>
    <source>
        <strain evidence="3">JCM 16673</strain>
    </source>
</reference>
<protein>
    <submittedName>
        <fullName evidence="2">Uncharacterized protein</fullName>
    </submittedName>
</protein>
<organism evidence="2 3">
    <name type="scientific">Actimicrobium antarcticum</name>
    <dbReference type="NCBI Taxonomy" id="1051899"/>
    <lineage>
        <taxon>Bacteria</taxon>
        <taxon>Pseudomonadati</taxon>
        <taxon>Pseudomonadota</taxon>
        <taxon>Betaproteobacteria</taxon>
        <taxon>Burkholderiales</taxon>
        <taxon>Oxalobacteraceae</taxon>
        <taxon>Actimicrobium</taxon>
    </lineage>
</organism>
<keyword evidence="1" id="KW-0732">Signal</keyword>
<proteinExistence type="predicted"/>
<evidence type="ECO:0000256" key="1">
    <source>
        <dbReference type="SAM" id="SignalP"/>
    </source>
</evidence>
<accession>A0ABP7TRW1</accession>
<dbReference type="Proteomes" id="UP001501353">
    <property type="component" value="Unassembled WGS sequence"/>
</dbReference>
<sequence length="256" mass="27637">MKVIKSLPYSLFRSVLKIVAAVTVAATIASPSSADTRWPQPVLPANLDTFSIADQMTVNGLPMRLKGFVSNRRPAEMIDAFRRSLGQPLVDSVVNGKQVLGRAEGGFYITVQIEAAGAGSKGTVAVTDLAAMSSNHAQQQDADTRWRNRLPAGSVISSQMTSQENGRAARHMVILNSHSESANRDALLRLMTEDGFALEREIRPDAAMRRSLPAHMAEASTMYFKSPGKEAMAVISRSGDKTAVVFNSTVTLQGFQ</sequence>
<comment type="caution">
    <text evidence="2">The sequence shown here is derived from an EMBL/GenBank/DDBJ whole genome shotgun (WGS) entry which is preliminary data.</text>
</comment>
<gene>
    <name evidence="2" type="ORF">GCM10022212_29730</name>
</gene>
<dbReference type="EMBL" id="BAAAZE010000012">
    <property type="protein sequence ID" value="GAA4029582.1"/>
    <property type="molecule type" value="Genomic_DNA"/>
</dbReference>
<feature type="chain" id="PRO_5046296592" evidence="1">
    <location>
        <begin position="35"/>
        <end position="256"/>
    </location>
</feature>
<name>A0ABP7TRW1_9BURK</name>
<feature type="signal peptide" evidence="1">
    <location>
        <begin position="1"/>
        <end position="34"/>
    </location>
</feature>
<evidence type="ECO:0000313" key="3">
    <source>
        <dbReference type="Proteomes" id="UP001501353"/>
    </source>
</evidence>